<feature type="coiled-coil region" evidence="1">
    <location>
        <begin position="9"/>
        <end position="36"/>
    </location>
</feature>
<gene>
    <name evidence="2" type="ORF">MHBO_004862</name>
</gene>
<comment type="caution">
    <text evidence="2">The sequence shown here is derived from an EMBL/GenBank/DDBJ whole genome shotgun (WGS) entry which is preliminary data.</text>
</comment>
<name>A0ABV2AUH9_9EUKA</name>
<evidence type="ECO:0000313" key="3">
    <source>
        <dbReference type="Proteomes" id="UP001439008"/>
    </source>
</evidence>
<dbReference type="Proteomes" id="UP001439008">
    <property type="component" value="Unassembled WGS sequence"/>
</dbReference>
<organism evidence="2 3">
    <name type="scientific">Bonamia ostreae</name>
    <dbReference type="NCBI Taxonomy" id="126728"/>
    <lineage>
        <taxon>Eukaryota</taxon>
        <taxon>Sar</taxon>
        <taxon>Rhizaria</taxon>
        <taxon>Endomyxa</taxon>
        <taxon>Ascetosporea</taxon>
        <taxon>Haplosporida</taxon>
        <taxon>Bonamia</taxon>
    </lineage>
</organism>
<sequence length="116" mass="13037">MEDNCATELAALKADNHRLNTEIANANVEIGRLMSEIGIKEKSIASHQSRLDDLRGRSTIIEGQLRESNVQNASLIENNNVANAKLAKINELYEELKVVYDRDTRDLTDESRALQE</sequence>
<protein>
    <submittedName>
        <fullName evidence="2">Uncharacterized protein</fullName>
    </submittedName>
</protein>
<evidence type="ECO:0000256" key="1">
    <source>
        <dbReference type="SAM" id="Coils"/>
    </source>
</evidence>
<reference evidence="2 3" key="1">
    <citation type="journal article" date="2024" name="BMC Biol.">
        <title>Comparative genomics of Ascetosporea gives new insight into the evolutionary basis for animal parasitism in Rhizaria.</title>
        <authorList>
            <person name="Hiltunen Thoren M."/>
            <person name="Onut-Brannstrom I."/>
            <person name="Alfjorden A."/>
            <person name="Peckova H."/>
            <person name="Swords F."/>
            <person name="Hooper C."/>
            <person name="Holzer A.S."/>
            <person name="Bass D."/>
            <person name="Burki F."/>
        </authorList>
    </citation>
    <scope>NUCLEOTIDE SEQUENCE [LARGE SCALE GENOMIC DNA]</scope>
    <source>
        <strain evidence="2">20-A016</strain>
    </source>
</reference>
<keyword evidence="1" id="KW-0175">Coiled coil</keyword>
<keyword evidence="3" id="KW-1185">Reference proteome</keyword>
<proteinExistence type="predicted"/>
<evidence type="ECO:0000313" key="2">
    <source>
        <dbReference type="EMBL" id="MES1923307.1"/>
    </source>
</evidence>
<accession>A0ABV2AUH9</accession>
<feature type="non-terminal residue" evidence="2">
    <location>
        <position position="116"/>
    </location>
</feature>
<dbReference type="EMBL" id="JBDODL010005579">
    <property type="protein sequence ID" value="MES1923307.1"/>
    <property type="molecule type" value="Genomic_DNA"/>
</dbReference>
<dbReference type="Gene3D" id="1.10.287.1490">
    <property type="match status" value="1"/>
</dbReference>